<evidence type="ECO:0000259" key="9">
    <source>
        <dbReference type="Pfam" id="PF18129"/>
    </source>
</evidence>
<evidence type="ECO:0000313" key="13">
    <source>
        <dbReference type="Proteomes" id="UP000290189"/>
    </source>
</evidence>
<feature type="domain" description="Exoribonuclease Xrn1 D2/D3" evidence="11">
    <location>
        <begin position="803"/>
        <end position="1036"/>
    </location>
</feature>
<dbReference type="Pfam" id="PF18332">
    <property type="entry name" value="XRN1_D1"/>
    <property type="match status" value="1"/>
</dbReference>
<feature type="domain" description="Xrn1 helical" evidence="8">
    <location>
        <begin position="398"/>
        <end position="575"/>
    </location>
</feature>
<evidence type="ECO:0000259" key="8">
    <source>
        <dbReference type="Pfam" id="PF17846"/>
    </source>
</evidence>
<dbReference type="PANTHER" id="PTHR12341:SF7">
    <property type="entry name" value="5'-3' EXORIBONUCLEASE 1"/>
    <property type="match status" value="1"/>
</dbReference>
<dbReference type="Gene3D" id="3.40.50.12390">
    <property type="match status" value="2"/>
</dbReference>
<evidence type="ECO:0000256" key="5">
    <source>
        <dbReference type="PIRNR" id="PIRNR006743"/>
    </source>
</evidence>
<dbReference type="InterPro" id="IPR047008">
    <property type="entry name" value="XRN1_SH3_sf"/>
</dbReference>
<dbReference type="PIRSF" id="PIRSF006743">
    <property type="entry name" value="Exonuclease_Xnr1"/>
    <property type="match status" value="1"/>
</dbReference>
<sequence>MGVPKFYRWLSERYPLINQAIHDGIRPEFDCMYLDMNGIIHVATHGPGTDPSKPLSESVAIANVFKYIDKVVRLGRPKRLLYMCLDGVAPRAKMNQQRQRRFRAAQERAQIREDAIRNGDLSEDAELFDSNCITPGTTFMAHLTKHLQFFIRKKIEEDPLWQQFTVLFSGHEVPGEAEHKIARYIRNMKSNDGYDGNTRHLLYGLDADLIFLSLATHEPHFALLREEVVFGIKKFNDARPTSSSSGDDFQLLDISILRECLEYEFRQVDIPFGFDLQRVIDDWIFLAFFVGNDFVPHLPSMDIHHGCLDRLVQVYKSLLPKLTGYITDSGSIDFERLELLIHRMADFEDEVLEMEKDDREKHDKRRGKKKNGQDANGNAAVEVEDESDPEDLQIALQNLQFEEESLADEYYQEKWGHEMDDPEARDALCRSYVEGLQWVLHYYYQGTPSWEWYYPYFYAPLASSLKGLSRYKTTFRLGEPFLPFEQLLGVLPPASGPLIPRALADLMTRPDSPIIDFYPTQFEVDMNGKRNDWEGIAMIPFVDQHRLIEAIRALPPSVFSEEERQRNSHGIEITFSYDPNFCDFVPSTISEIFTSITKSHCRVEKAVTPEIPGDGVYRSRLCADLVIPAPSFPHLSILNITMALAPVGVNVFGRESKRDSLVATIVPDPTTPSLRKGRAMIGKPCVVDWPFLRDAMVVAVSDGTARYEKDADEAAVQLSQAEVLQHQRDAANDRMKMLSARAVDIGDDRTRLEVRLFTGMGRAASGSVHKVWSDTSTFVPIQLVASRRQVRDPRFKTSGALSIKDAFPLGCPVVFVGTPPSYYGAGGTVLSHDSMRTATIQLNILDKEGAFGSQICEQMHAKDKWLQSFKIAKALSISTNTLGKISSGQLVAPGKVNIGLNFKFPRRQLMVPGYTRIVTQPARLVSYSNVVTEPQALWEYSSAAFRILQSYVNEFPEIFTALEENHERVVDLRPFVQGDVRDYIDRVSKWLKSLPSSRLPMVPCSSKVLSPDCIAAIEEAQLQCSRSTTVNEMQLQNVPMEFLYKPAPRVQWSPTEKVSYSLGDRVLFLGGHHGVPFGSRGNIIGIHSEQVDVVFDDRLLSGSDLNGRCSTSRGLQLSSKCLLNLSQPRVPTLKGRSGKKTQSLVSNAAPPPSTAGVPPPARRPQAQRQERQAPSHRVPDEPRRWVADEQRKPSKPQPAPTAAFPQSGVHENASDVAAGSRDWASMWESMQSNETLVRGYPQQQGRRDALSQPPRLSCHIPKAISATRYPVTSNRRSPLQWVIVKLLSLLLRRITGSITKVIKLPSPLQRLINASTHKVTAVVPVHLHRMLPWFNASIRVRPAGYPVPIRIRNEHGDMALGHHECQLVVLRPGRSWRMG</sequence>
<organism evidence="12 13">
    <name type="scientific">Plasmodiophora brassicae</name>
    <name type="common">Clubroot disease agent</name>
    <dbReference type="NCBI Taxonomy" id="37360"/>
    <lineage>
        <taxon>Eukaryota</taxon>
        <taxon>Sar</taxon>
        <taxon>Rhizaria</taxon>
        <taxon>Endomyxa</taxon>
        <taxon>Phytomyxea</taxon>
        <taxon>Plasmodiophorida</taxon>
        <taxon>Plasmodiophoridae</taxon>
        <taxon>Plasmodiophora</taxon>
    </lineage>
</organism>
<keyword evidence="5" id="KW-0694">RNA-binding</keyword>
<feature type="compositionally biased region" description="Basic and acidic residues" evidence="6">
    <location>
        <begin position="1168"/>
        <end position="1192"/>
    </location>
</feature>
<dbReference type="GO" id="GO:0005737">
    <property type="term" value="C:cytoplasm"/>
    <property type="evidence" value="ECO:0007669"/>
    <property type="project" value="UniProtKB-SubCell"/>
</dbReference>
<dbReference type="Pfam" id="PF03159">
    <property type="entry name" value="XRN_N"/>
    <property type="match status" value="1"/>
</dbReference>
<feature type="region of interest" description="Disordered" evidence="6">
    <location>
        <begin position="1130"/>
        <end position="1217"/>
    </location>
</feature>
<evidence type="ECO:0000256" key="2">
    <source>
        <dbReference type="ARBA" id="ARBA00022801"/>
    </source>
</evidence>
<dbReference type="InterPro" id="IPR016494">
    <property type="entry name" value="5_3_exoribonuclease_1"/>
</dbReference>
<gene>
    <name evidence="12" type="ORF">PLBR_LOCUS2638</name>
</gene>
<dbReference type="GO" id="GO:0005634">
    <property type="term" value="C:nucleus"/>
    <property type="evidence" value="ECO:0007669"/>
    <property type="project" value="TreeGrafter"/>
</dbReference>
<dbReference type="Gene3D" id="2.30.30.750">
    <property type="match status" value="1"/>
</dbReference>
<keyword evidence="3 5" id="KW-0269">Exonuclease</keyword>
<dbReference type="InterPro" id="IPR027073">
    <property type="entry name" value="5_3_exoribonuclease"/>
</dbReference>
<dbReference type="Pfam" id="PF17846">
    <property type="entry name" value="XRN_M"/>
    <property type="match status" value="2"/>
</dbReference>
<dbReference type="InterPro" id="IPR040992">
    <property type="entry name" value="XRN1_D1"/>
</dbReference>
<feature type="compositionally biased region" description="Pro residues" evidence="6">
    <location>
        <begin position="1149"/>
        <end position="1162"/>
    </location>
</feature>
<keyword evidence="12" id="KW-0496">Mitochondrion</keyword>
<evidence type="ECO:0000256" key="6">
    <source>
        <dbReference type="SAM" id="MobiDB-lite"/>
    </source>
</evidence>
<accession>A0A3P3Y5H1</accession>
<dbReference type="EC" id="3.1.13.-" evidence="5"/>
<evidence type="ECO:0000259" key="7">
    <source>
        <dbReference type="Pfam" id="PF03159"/>
    </source>
</evidence>
<dbReference type="GO" id="GO:0003723">
    <property type="term" value="F:RNA binding"/>
    <property type="evidence" value="ECO:0007669"/>
    <property type="project" value="UniProtKB-KW"/>
</dbReference>
<geneLocation type="mitochondrion" evidence="12"/>
<dbReference type="InterPro" id="IPR041106">
    <property type="entry name" value="XRN1_D2_D3"/>
</dbReference>
<feature type="domain" description="Xrn1 helical" evidence="8">
    <location>
        <begin position="274"/>
        <end position="377"/>
    </location>
</feature>
<protein>
    <recommendedName>
        <fullName evidence="5">5'-3' exoribonuclease 1</fullName>
        <ecNumber evidence="5">3.1.13.-</ecNumber>
    </recommendedName>
</protein>
<feature type="domain" description="Xrn1 N-terminal" evidence="7">
    <location>
        <begin position="1"/>
        <end position="227"/>
    </location>
</feature>
<dbReference type="Gene3D" id="2.170.260.40">
    <property type="match status" value="1"/>
</dbReference>
<dbReference type="GO" id="GO:0000956">
    <property type="term" value="P:nuclear-transcribed mRNA catabolic process"/>
    <property type="evidence" value="ECO:0007669"/>
    <property type="project" value="InterPro"/>
</dbReference>
<dbReference type="EMBL" id="OVEO01000004">
    <property type="protein sequence ID" value="SPQ95423.1"/>
    <property type="molecule type" value="Genomic_DNA"/>
</dbReference>
<evidence type="ECO:0000259" key="11">
    <source>
        <dbReference type="Pfam" id="PF18334"/>
    </source>
</evidence>
<dbReference type="InterPro" id="IPR004859">
    <property type="entry name" value="Xrn1_N"/>
</dbReference>
<evidence type="ECO:0000313" key="12">
    <source>
        <dbReference type="EMBL" id="SPQ95423.1"/>
    </source>
</evidence>
<proteinExistence type="inferred from homology"/>
<dbReference type="GO" id="GO:0004534">
    <property type="term" value="F:5'-3' RNA exonuclease activity"/>
    <property type="evidence" value="ECO:0007669"/>
    <property type="project" value="TreeGrafter"/>
</dbReference>
<keyword evidence="1 5" id="KW-0540">Nuclease</keyword>
<dbReference type="InterPro" id="IPR047007">
    <property type="entry name" value="XRN1_D1_sf"/>
</dbReference>
<feature type="region of interest" description="Disordered" evidence="6">
    <location>
        <begin position="355"/>
        <end position="387"/>
    </location>
</feature>
<dbReference type="Gene3D" id="1.25.40.1050">
    <property type="match status" value="1"/>
</dbReference>
<evidence type="ECO:0000256" key="3">
    <source>
        <dbReference type="ARBA" id="ARBA00022839"/>
    </source>
</evidence>
<dbReference type="InterPro" id="IPR041385">
    <property type="entry name" value="SH3_12"/>
</dbReference>
<dbReference type="Pfam" id="PF18334">
    <property type="entry name" value="XRN1_D2_D3"/>
    <property type="match status" value="1"/>
</dbReference>
<dbReference type="GO" id="GO:0016075">
    <property type="term" value="P:rRNA catabolic process"/>
    <property type="evidence" value="ECO:0007669"/>
    <property type="project" value="TreeGrafter"/>
</dbReference>
<evidence type="ECO:0000259" key="10">
    <source>
        <dbReference type="Pfam" id="PF18332"/>
    </source>
</evidence>
<feature type="domain" description="5'-3' exoribonuclease 1 D1" evidence="10">
    <location>
        <begin position="632"/>
        <end position="796"/>
    </location>
</feature>
<evidence type="ECO:0000256" key="1">
    <source>
        <dbReference type="ARBA" id="ARBA00022722"/>
    </source>
</evidence>
<dbReference type="Proteomes" id="UP000290189">
    <property type="component" value="Unassembled WGS sequence"/>
</dbReference>
<keyword evidence="5" id="KW-0963">Cytoplasm</keyword>
<reference evidence="12 13" key="1">
    <citation type="submission" date="2018-03" db="EMBL/GenBank/DDBJ databases">
        <authorList>
            <person name="Fogelqvist J."/>
        </authorList>
    </citation>
    <scope>NUCLEOTIDE SEQUENCE [LARGE SCALE GENOMIC DNA]</scope>
</reference>
<keyword evidence="2 5" id="KW-0378">Hydrolase</keyword>
<dbReference type="InterPro" id="IPR041412">
    <property type="entry name" value="Xrn1_helical"/>
</dbReference>
<dbReference type="PANTHER" id="PTHR12341">
    <property type="entry name" value="5'-&gt;3' EXORIBONUCLEASE"/>
    <property type="match status" value="1"/>
</dbReference>
<comment type="subcellular location">
    <subcellularLocation>
        <location evidence="5">Cytoplasm</location>
    </subcellularLocation>
</comment>
<dbReference type="CDD" id="cd18673">
    <property type="entry name" value="PIN_XRN1-2-like"/>
    <property type="match status" value="1"/>
</dbReference>
<feature type="domain" description="5'-3' exoribonuclease 1 SH3-like" evidence="9">
    <location>
        <begin position="1060"/>
        <end position="1124"/>
    </location>
</feature>
<dbReference type="Pfam" id="PF18129">
    <property type="entry name" value="SH3_12"/>
    <property type="match status" value="1"/>
</dbReference>
<evidence type="ECO:0000256" key="4">
    <source>
        <dbReference type="ARBA" id="ARBA00038299"/>
    </source>
</evidence>
<name>A0A3P3Y5H1_PLABS</name>
<comment type="similarity">
    <text evidence="4 5">Belongs to the 5'-3' exonuclease family.</text>
</comment>